<comment type="caution">
    <text evidence="1">The sequence shown here is derived from an EMBL/GenBank/DDBJ whole genome shotgun (WGS) entry which is preliminary data.</text>
</comment>
<evidence type="ECO:0000313" key="2">
    <source>
        <dbReference type="Proteomes" id="UP001596312"/>
    </source>
</evidence>
<dbReference type="RefSeq" id="WP_340604526.1">
    <property type="nucleotide sequence ID" value="NZ_JBBMXV010000003.1"/>
</dbReference>
<evidence type="ECO:0000313" key="1">
    <source>
        <dbReference type="EMBL" id="MFC6905996.1"/>
    </source>
</evidence>
<proteinExistence type="predicted"/>
<reference evidence="1 2" key="1">
    <citation type="journal article" date="2019" name="Int. J. Syst. Evol. Microbiol.">
        <title>The Global Catalogue of Microorganisms (GCM) 10K type strain sequencing project: providing services to taxonomists for standard genome sequencing and annotation.</title>
        <authorList>
            <consortium name="The Broad Institute Genomics Platform"/>
            <consortium name="The Broad Institute Genome Sequencing Center for Infectious Disease"/>
            <person name="Wu L."/>
            <person name="Ma J."/>
        </authorList>
    </citation>
    <scope>NUCLEOTIDE SEQUENCE [LARGE SCALE GENOMIC DNA]</scope>
    <source>
        <strain evidence="1 2">CGMCC 1.3240</strain>
    </source>
</reference>
<keyword evidence="2" id="KW-1185">Reference proteome</keyword>
<dbReference type="EMBL" id="JBHSXQ010000003">
    <property type="protein sequence ID" value="MFC6905996.1"/>
    <property type="molecule type" value="Genomic_DNA"/>
</dbReference>
<name>A0ABD5V581_9EURY</name>
<sequence>MPTDRSNELPTGWEWVRRKSNRLELGRPDGPSLLGERDGRDDRDGWRVVCRAEREEGVYVDRLGEVPEREELRSVLAEAAGYIEERDLPAAHLGELLVVEDGSVRCREWRIE</sequence>
<gene>
    <name evidence="1" type="ORF">ACFQGH_12415</name>
</gene>
<dbReference type="AlphaFoldDB" id="A0ABD5V581"/>
<dbReference type="Proteomes" id="UP001596312">
    <property type="component" value="Unassembled WGS sequence"/>
</dbReference>
<accession>A0ABD5V581</accession>
<protein>
    <submittedName>
        <fullName evidence="1">Uncharacterized protein</fullName>
    </submittedName>
</protein>
<organism evidence="1 2">
    <name type="scientific">Halalkalicoccus tibetensis</name>
    <dbReference type="NCBI Taxonomy" id="175632"/>
    <lineage>
        <taxon>Archaea</taxon>
        <taxon>Methanobacteriati</taxon>
        <taxon>Methanobacteriota</taxon>
        <taxon>Stenosarchaea group</taxon>
        <taxon>Halobacteria</taxon>
        <taxon>Halobacteriales</taxon>
        <taxon>Halococcaceae</taxon>
        <taxon>Halalkalicoccus</taxon>
    </lineage>
</organism>